<dbReference type="Proteomes" id="UP000292345">
    <property type="component" value="Unassembled WGS sequence"/>
</dbReference>
<dbReference type="Gene3D" id="3.30.1490.20">
    <property type="entry name" value="ATP-grasp fold, A domain"/>
    <property type="match status" value="1"/>
</dbReference>
<keyword evidence="1" id="KW-0547">Nucleotide-binding</keyword>
<dbReference type="Gene3D" id="3.40.50.20">
    <property type="match status" value="1"/>
</dbReference>
<evidence type="ECO:0000313" key="3">
    <source>
        <dbReference type="EMBL" id="RZM68964.1"/>
    </source>
</evidence>
<dbReference type="InterPro" id="IPR011761">
    <property type="entry name" value="ATP-grasp"/>
</dbReference>
<reference evidence="3 4" key="1">
    <citation type="submission" date="2018-01" db="EMBL/GenBank/DDBJ databases">
        <title>Co-occurrence of chitin degradation, pigmentation and bioactivity in marine Pseudoalteromonas.</title>
        <authorList>
            <person name="Paulsen S."/>
            <person name="Gram L."/>
            <person name="Machado H."/>
        </authorList>
    </citation>
    <scope>NUCLEOTIDE SEQUENCE [LARGE SCALE GENOMIC DNA]</scope>
    <source>
        <strain evidence="3 4">S1946</strain>
    </source>
</reference>
<dbReference type="PANTHER" id="PTHR23132:SF23">
    <property type="entry name" value="D-ALANINE--D-ALANINE LIGASE B"/>
    <property type="match status" value="1"/>
</dbReference>
<evidence type="ECO:0000313" key="4">
    <source>
        <dbReference type="Proteomes" id="UP000292345"/>
    </source>
</evidence>
<dbReference type="PANTHER" id="PTHR23132">
    <property type="entry name" value="D-ALANINE--D-ALANINE LIGASE"/>
    <property type="match status" value="1"/>
</dbReference>
<dbReference type="GO" id="GO:0008716">
    <property type="term" value="F:D-alanine-D-alanine ligase activity"/>
    <property type="evidence" value="ECO:0007669"/>
    <property type="project" value="TreeGrafter"/>
</dbReference>
<protein>
    <recommendedName>
        <fullName evidence="2">ATP-grasp domain-containing protein</fullName>
    </recommendedName>
</protein>
<dbReference type="Gene3D" id="3.30.470.20">
    <property type="entry name" value="ATP-grasp fold, B domain"/>
    <property type="match status" value="1"/>
</dbReference>
<comment type="caution">
    <text evidence="3">The sequence shown here is derived from an EMBL/GenBank/DDBJ whole genome shotgun (WGS) entry which is preliminary data.</text>
</comment>
<dbReference type="GO" id="GO:0046872">
    <property type="term" value="F:metal ion binding"/>
    <property type="evidence" value="ECO:0007669"/>
    <property type="project" value="InterPro"/>
</dbReference>
<proteinExistence type="predicted"/>
<name>A0A4Q7DXT9_9GAMM</name>
<accession>A0A4Q7DXT9</accession>
<dbReference type="InterPro" id="IPR013815">
    <property type="entry name" value="ATP_grasp_subdomain_1"/>
</dbReference>
<evidence type="ECO:0000259" key="2">
    <source>
        <dbReference type="PROSITE" id="PS50975"/>
    </source>
</evidence>
<dbReference type="PROSITE" id="PS50975">
    <property type="entry name" value="ATP_GRASP"/>
    <property type="match status" value="1"/>
</dbReference>
<dbReference type="SUPFAM" id="SSF56059">
    <property type="entry name" value="Glutathione synthetase ATP-binding domain-like"/>
    <property type="match status" value="1"/>
</dbReference>
<dbReference type="EMBL" id="PPUZ01000185">
    <property type="protein sequence ID" value="RZM68964.1"/>
    <property type="molecule type" value="Genomic_DNA"/>
</dbReference>
<organism evidence="3 4">
    <name type="scientific">Pseudoalteromonas rubra</name>
    <dbReference type="NCBI Taxonomy" id="43658"/>
    <lineage>
        <taxon>Bacteria</taxon>
        <taxon>Pseudomonadati</taxon>
        <taxon>Pseudomonadota</taxon>
        <taxon>Gammaproteobacteria</taxon>
        <taxon>Alteromonadales</taxon>
        <taxon>Pseudoalteromonadaceae</taxon>
        <taxon>Pseudoalteromonas</taxon>
    </lineage>
</organism>
<gene>
    <name evidence="3" type="ORF">C3B51_23590</name>
</gene>
<feature type="domain" description="ATP-grasp" evidence="2">
    <location>
        <begin position="129"/>
        <end position="337"/>
    </location>
</feature>
<dbReference type="RefSeq" id="WP_130246569.1">
    <property type="nucleotide sequence ID" value="NZ_PPUZ01000185.1"/>
</dbReference>
<evidence type="ECO:0000256" key="1">
    <source>
        <dbReference type="PROSITE-ProRule" id="PRU00409"/>
    </source>
</evidence>
<sequence>MDINKIIIATESQHSWVPSSNYGFSDLQINELKQYLPTPQQSVELLHSVALASSAIGIDVEHIIIDDVETAINRIRLSSSNKTCVWVVSDGRLFHNSSLVCAWLRNVNMKVFGIDTTLQSLTDNKYLMTVIAERHGLFVPETLLYQGKKKLAEVSGFSSDKGFFVKPNTLGSQIGINSNSHVSDLYQAIEISDRIYRKYGVNSLIQAYIDGEDHRLSVIERRKGELDFRCFKVSISNNLNQKQNFSTNRTESNRKWHLQKLNNSDLPIYKESGKVVKLFYNLGLINCYAGIDIRGTDSNGYFFLENNVKPFVCKSFEALATDLNYSSLGEMFVESIINHCKYQSQLSHQYF</sequence>
<keyword evidence="1" id="KW-0067">ATP-binding</keyword>
<dbReference type="GO" id="GO:0005524">
    <property type="term" value="F:ATP binding"/>
    <property type="evidence" value="ECO:0007669"/>
    <property type="project" value="UniProtKB-UniRule"/>
</dbReference>
<dbReference type="AlphaFoldDB" id="A0A4Q7DXT9"/>